<gene>
    <name evidence="1" type="ORF">MHI_LOCUS843302</name>
</gene>
<dbReference type="EMBL" id="CAJDYZ010011230">
    <property type="protein sequence ID" value="CAD1479136.1"/>
    <property type="molecule type" value="Genomic_DNA"/>
</dbReference>
<dbReference type="Proteomes" id="UP000752696">
    <property type="component" value="Unassembled WGS sequence"/>
</dbReference>
<reference evidence="1" key="1">
    <citation type="submission" date="2020-07" db="EMBL/GenBank/DDBJ databases">
        <authorList>
            <person name="Nazaruddin N."/>
        </authorList>
    </citation>
    <scope>NUCLEOTIDE SEQUENCE</scope>
</reference>
<feature type="non-terminal residue" evidence="1">
    <location>
        <position position="44"/>
    </location>
</feature>
<keyword evidence="2" id="KW-1185">Reference proteome</keyword>
<feature type="non-terminal residue" evidence="1">
    <location>
        <position position="1"/>
    </location>
</feature>
<name>A0A6V7HEW3_9HYME</name>
<sequence length="44" mass="5133">FHDNWYKTTVATQKSLLNMMLRTSKTFSFSIYNCYIGTVEGFST</sequence>
<accession>A0A6V7HEW3</accession>
<dbReference type="AlphaFoldDB" id="A0A6V7HEW3"/>
<protein>
    <submittedName>
        <fullName evidence="1">Uncharacterized protein</fullName>
    </submittedName>
</protein>
<dbReference type="OrthoDB" id="7616982at2759"/>
<evidence type="ECO:0000313" key="1">
    <source>
        <dbReference type="EMBL" id="CAD1479136.1"/>
    </source>
</evidence>
<proteinExistence type="predicted"/>
<comment type="caution">
    <text evidence="1">The sequence shown here is derived from an EMBL/GenBank/DDBJ whole genome shotgun (WGS) entry which is preliminary data.</text>
</comment>
<evidence type="ECO:0000313" key="2">
    <source>
        <dbReference type="Proteomes" id="UP000752696"/>
    </source>
</evidence>
<organism evidence="1 2">
    <name type="scientific">Heterotrigona itama</name>
    <dbReference type="NCBI Taxonomy" id="395501"/>
    <lineage>
        <taxon>Eukaryota</taxon>
        <taxon>Metazoa</taxon>
        <taxon>Ecdysozoa</taxon>
        <taxon>Arthropoda</taxon>
        <taxon>Hexapoda</taxon>
        <taxon>Insecta</taxon>
        <taxon>Pterygota</taxon>
        <taxon>Neoptera</taxon>
        <taxon>Endopterygota</taxon>
        <taxon>Hymenoptera</taxon>
        <taxon>Apocrita</taxon>
        <taxon>Aculeata</taxon>
        <taxon>Apoidea</taxon>
        <taxon>Anthophila</taxon>
        <taxon>Apidae</taxon>
        <taxon>Heterotrigona</taxon>
    </lineage>
</organism>